<dbReference type="RefSeq" id="WP_380425411.1">
    <property type="nucleotide sequence ID" value="NZ_JBHRZV010000024.1"/>
</dbReference>
<dbReference type="InterPro" id="IPR021239">
    <property type="entry name" value="DUF2625"/>
</dbReference>
<comment type="caution">
    <text evidence="1">The sequence shown here is derived from an EMBL/GenBank/DDBJ whole genome shotgun (WGS) entry which is preliminary data.</text>
</comment>
<proteinExistence type="predicted"/>
<sequence length="194" mass="23029">MIDILTQFDKSSNTIDYSLEKTEFLNISKHRDVWDISSISNIFGYIIVNKYLKILGNDENFGIKWANGIYEKYYDANSLLVAYDIFGGLFVIKDYHSGGEQIWYFAPDTMNWENLKITYHNFVKWICTDEFSLFYSDFPIEYVINNSIQIEEDGVLLIYPYLWSKEYKIATPTINVVPFRELFELNRDMYIQLN</sequence>
<dbReference type="Proteomes" id="UP001595807">
    <property type="component" value="Unassembled WGS sequence"/>
</dbReference>
<reference evidence="2" key="1">
    <citation type="journal article" date="2019" name="Int. J. Syst. Evol. Microbiol.">
        <title>The Global Catalogue of Microorganisms (GCM) 10K type strain sequencing project: providing services to taxonomists for standard genome sequencing and annotation.</title>
        <authorList>
            <consortium name="The Broad Institute Genomics Platform"/>
            <consortium name="The Broad Institute Genome Sequencing Center for Infectious Disease"/>
            <person name="Wu L."/>
            <person name="Ma J."/>
        </authorList>
    </citation>
    <scope>NUCLEOTIDE SEQUENCE [LARGE SCALE GENOMIC DNA]</scope>
    <source>
        <strain evidence="2">CCUG 67170</strain>
    </source>
</reference>
<keyword evidence="2" id="KW-1185">Reference proteome</keyword>
<dbReference type="EMBL" id="JBHRZV010000024">
    <property type="protein sequence ID" value="MFC3927616.1"/>
    <property type="molecule type" value="Genomic_DNA"/>
</dbReference>
<accession>A0ABV8CU11</accession>
<name>A0ABV8CU11_9STRE</name>
<protein>
    <submittedName>
        <fullName evidence="1">DUF2625 family protein</fullName>
    </submittedName>
</protein>
<evidence type="ECO:0000313" key="1">
    <source>
        <dbReference type="EMBL" id="MFC3927616.1"/>
    </source>
</evidence>
<evidence type="ECO:0000313" key="2">
    <source>
        <dbReference type="Proteomes" id="UP001595807"/>
    </source>
</evidence>
<organism evidence="1 2">
    <name type="scientific">Streptococcus caprae</name>
    <dbReference type="NCBI Taxonomy" id="1640501"/>
    <lineage>
        <taxon>Bacteria</taxon>
        <taxon>Bacillati</taxon>
        <taxon>Bacillota</taxon>
        <taxon>Bacilli</taxon>
        <taxon>Lactobacillales</taxon>
        <taxon>Streptococcaceae</taxon>
        <taxon>Streptococcus</taxon>
    </lineage>
</organism>
<dbReference type="Pfam" id="PF10946">
    <property type="entry name" value="DUF2625"/>
    <property type="match status" value="1"/>
</dbReference>
<gene>
    <name evidence="1" type="ORF">ACFORF_03110</name>
</gene>